<accession>A0AAE0U257</accession>
<dbReference type="AlphaFoldDB" id="A0AAE0U257"/>
<feature type="transmembrane region" description="Helical" evidence="2">
    <location>
        <begin position="186"/>
        <end position="204"/>
    </location>
</feature>
<feature type="region of interest" description="Disordered" evidence="1">
    <location>
        <begin position="42"/>
        <end position="79"/>
    </location>
</feature>
<comment type="caution">
    <text evidence="3">The sequence shown here is derived from an EMBL/GenBank/DDBJ whole genome shotgun (WGS) entry which is preliminary data.</text>
</comment>
<evidence type="ECO:0000256" key="1">
    <source>
        <dbReference type="SAM" id="MobiDB-lite"/>
    </source>
</evidence>
<evidence type="ECO:0000256" key="2">
    <source>
        <dbReference type="SAM" id="Phobius"/>
    </source>
</evidence>
<dbReference type="Proteomes" id="UP001281003">
    <property type="component" value="Unassembled WGS sequence"/>
</dbReference>
<reference evidence="3" key="2">
    <citation type="submission" date="2023-07" db="EMBL/GenBank/DDBJ databases">
        <authorList>
            <consortium name="Lawrence Berkeley National Laboratory"/>
            <person name="Haridas S."/>
            <person name="Hensen N."/>
            <person name="Bonometti L."/>
            <person name="Westerberg I."/>
            <person name="Brannstrom I.O."/>
            <person name="Guillou S."/>
            <person name="Cros-Aarteil S."/>
            <person name="Calhoun S."/>
            <person name="Kuo A."/>
            <person name="Mondo S."/>
            <person name="Pangilinan J."/>
            <person name="Riley R."/>
            <person name="LaButti K."/>
            <person name="Andreopoulos B."/>
            <person name="Lipzen A."/>
            <person name="Chen C."/>
            <person name="Yanf M."/>
            <person name="Daum C."/>
            <person name="Ng V."/>
            <person name="Clum A."/>
            <person name="Steindorff A."/>
            <person name="Ohm R."/>
            <person name="Martin F."/>
            <person name="Silar P."/>
            <person name="Natvig D."/>
            <person name="Lalanne C."/>
            <person name="Gautier V."/>
            <person name="Ament-velasquez S.L."/>
            <person name="Kruys A."/>
            <person name="Hutchinson M.I."/>
            <person name="Powell A.J."/>
            <person name="Barry K."/>
            <person name="Miller A.N."/>
            <person name="Grigoriev I.V."/>
            <person name="Debuchy R."/>
            <person name="Gladieux P."/>
            <person name="Thoren M.H."/>
            <person name="Johannesson H."/>
        </authorList>
    </citation>
    <scope>NUCLEOTIDE SEQUENCE</scope>
    <source>
        <strain evidence="3">FGSC 1904</strain>
    </source>
</reference>
<sequence>MMNDTRESVERFFGARSHNIQQTKHHTQSHQQCAAHFPTNHRATTQSHNSHLPKPAPKRPRSPTTTLHFPSPQSGFNQSQPQLLKSRIATQRLVWIAQGLVFPLTAPVLTCSSSSSFTKMPCSVARSTQLRCKSRVVGRSGRSGSVSTAGLNSPPETPHELRSLRALCTSPKAFCALILRTVIRPAFSLSLLLLLLLFSFQVPLSPQRSRVQSSDRLLGVRPRVRFPLAFSLVVASSQGSLLGSIRFRLCRCRCRCVRKAAD</sequence>
<keyword evidence="2" id="KW-1133">Transmembrane helix</keyword>
<feature type="transmembrane region" description="Helical" evidence="2">
    <location>
        <begin position="224"/>
        <end position="245"/>
    </location>
</feature>
<dbReference type="EMBL" id="JAUTDP010000018">
    <property type="protein sequence ID" value="KAK3388132.1"/>
    <property type="molecule type" value="Genomic_DNA"/>
</dbReference>
<proteinExistence type="predicted"/>
<keyword evidence="2" id="KW-0472">Membrane</keyword>
<reference evidence="3" key="1">
    <citation type="journal article" date="2023" name="Mol. Phylogenet. Evol.">
        <title>Genome-scale phylogeny and comparative genomics of the fungal order Sordariales.</title>
        <authorList>
            <person name="Hensen N."/>
            <person name="Bonometti L."/>
            <person name="Westerberg I."/>
            <person name="Brannstrom I.O."/>
            <person name="Guillou S."/>
            <person name="Cros-Aarteil S."/>
            <person name="Calhoun S."/>
            <person name="Haridas S."/>
            <person name="Kuo A."/>
            <person name="Mondo S."/>
            <person name="Pangilinan J."/>
            <person name="Riley R."/>
            <person name="LaButti K."/>
            <person name="Andreopoulos B."/>
            <person name="Lipzen A."/>
            <person name="Chen C."/>
            <person name="Yan M."/>
            <person name="Daum C."/>
            <person name="Ng V."/>
            <person name="Clum A."/>
            <person name="Steindorff A."/>
            <person name="Ohm R.A."/>
            <person name="Martin F."/>
            <person name="Silar P."/>
            <person name="Natvig D.O."/>
            <person name="Lalanne C."/>
            <person name="Gautier V."/>
            <person name="Ament-Velasquez S.L."/>
            <person name="Kruys A."/>
            <person name="Hutchinson M.I."/>
            <person name="Powell A.J."/>
            <person name="Barry K."/>
            <person name="Miller A.N."/>
            <person name="Grigoriev I.V."/>
            <person name="Debuchy R."/>
            <person name="Gladieux P."/>
            <person name="Hiltunen Thoren M."/>
            <person name="Johannesson H."/>
        </authorList>
    </citation>
    <scope>NUCLEOTIDE SEQUENCE</scope>
    <source>
        <strain evidence="3">FGSC 1904</strain>
    </source>
</reference>
<protein>
    <recommendedName>
        <fullName evidence="5">Transmembrane protein</fullName>
    </recommendedName>
</protein>
<keyword evidence="2" id="KW-0812">Transmembrane</keyword>
<gene>
    <name evidence="3" type="ORF">B0T20DRAFT_110051</name>
</gene>
<name>A0AAE0U257_SORBR</name>
<feature type="compositionally biased region" description="Polar residues" evidence="1">
    <location>
        <begin position="62"/>
        <end position="79"/>
    </location>
</feature>
<feature type="region of interest" description="Disordered" evidence="1">
    <location>
        <begin position="139"/>
        <end position="158"/>
    </location>
</feature>
<evidence type="ECO:0000313" key="3">
    <source>
        <dbReference type="EMBL" id="KAK3388132.1"/>
    </source>
</evidence>
<keyword evidence="4" id="KW-1185">Reference proteome</keyword>
<organism evidence="3 4">
    <name type="scientific">Sordaria brevicollis</name>
    <dbReference type="NCBI Taxonomy" id="83679"/>
    <lineage>
        <taxon>Eukaryota</taxon>
        <taxon>Fungi</taxon>
        <taxon>Dikarya</taxon>
        <taxon>Ascomycota</taxon>
        <taxon>Pezizomycotina</taxon>
        <taxon>Sordariomycetes</taxon>
        <taxon>Sordariomycetidae</taxon>
        <taxon>Sordariales</taxon>
        <taxon>Sordariaceae</taxon>
        <taxon>Sordaria</taxon>
    </lineage>
</organism>
<evidence type="ECO:0000313" key="4">
    <source>
        <dbReference type="Proteomes" id="UP001281003"/>
    </source>
</evidence>
<evidence type="ECO:0008006" key="5">
    <source>
        <dbReference type="Google" id="ProtNLM"/>
    </source>
</evidence>